<dbReference type="RefSeq" id="WP_171221018.1">
    <property type="nucleotide sequence ID" value="NZ_CP121446.1"/>
</dbReference>
<evidence type="ECO:0000313" key="1">
    <source>
        <dbReference type="EMBL" id="NNT70809.1"/>
    </source>
</evidence>
<protein>
    <submittedName>
        <fullName evidence="1">Uncharacterized protein</fullName>
    </submittedName>
</protein>
<reference evidence="1 2" key="1">
    <citation type="submission" date="2020-05" db="EMBL/GenBank/DDBJ databases">
        <title>Draft genome of Flavobacterium sp. IMCC34852.</title>
        <authorList>
            <person name="Song J."/>
            <person name="Cho J.-C."/>
        </authorList>
    </citation>
    <scope>NUCLEOTIDE SEQUENCE [LARGE SCALE GENOMIC DNA]</scope>
    <source>
        <strain evidence="1 2">IMCC34852</strain>
    </source>
</reference>
<accession>A0A7Y3R6G5</accession>
<evidence type="ECO:0000313" key="2">
    <source>
        <dbReference type="Proteomes" id="UP000536509"/>
    </source>
</evidence>
<dbReference type="AlphaFoldDB" id="A0A7Y3R6G5"/>
<gene>
    <name evidence="1" type="ORF">HKT18_01145</name>
</gene>
<name>A0A7Y3R6G5_9FLAO</name>
<organism evidence="1 2">
    <name type="scientific">Flavobacterium rivulicola</name>
    <dbReference type="NCBI Taxonomy" id="2732161"/>
    <lineage>
        <taxon>Bacteria</taxon>
        <taxon>Pseudomonadati</taxon>
        <taxon>Bacteroidota</taxon>
        <taxon>Flavobacteriia</taxon>
        <taxon>Flavobacteriales</taxon>
        <taxon>Flavobacteriaceae</taxon>
        <taxon>Flavobacterium</taxon>
    </lineage>
</organism>
<proteinExistence type="predicted"/>
<comment type="caution">
    <text evidence="1">The sequence shown here is derived from an EMBL/GenBank/DDBJ whole genome shotgun (WGS) entry which is preliminary data.</text>
</comment>
<keyword evidence="2" id="KW-1185">Reference proteome</keyword>
<dbReference type="Proteomes" id="UP000536509">
    <property type="component" value="Unassembled WGS sequence"/>
</dbReference>
<sequence>MKENINDVLKLKIYRFSSDNYNSIFFKSGLYHDYNNYDKKIEASKKIVDKCFLKEKKKLILDINFFIEYGFKETFFLIWKKKLFLIDKKEIKKNKITLKEIIIENYTYFEE</sequence>
<dbReference type="EMBL" id="JABEVX010000001">
    <property type="protein sequence ID" value="NNT70809.1"/>
    <property type="molecule type" value="Genomic_DNA"/>
</dbReference>